<dbReference type="InterPro" id="IPR011625">
    <property type="entry name" value="A2M_N_BRD"/>
</dbReference>
<dbReference type="GO" id="GO:0004866">
    <property type="term" value="F:endopeptidase inhibitor activity"/>
    <property type="evidence" value="ECO:0007669"/>
    <property type="project" value="TreeGrafter"/>
</dbReference>
<organism evidence="3 4">
    <name type="scientific">Campylobacter mucosalis CCUG 21559</name>
    <dbReference type="NCBI Taxonomy" id="1032067"/>
    <lineage>
        <taxon>Bacteria</taxon>
        <taxon>Pseudomonadati</taxon>
        <taxon>Campylobacterota</taxon>
        <taxon>Epsilonproteobacteria</taxon>
        <taxon>Campylobacterales</taxon>
        <taxon>Campylobacteraceae</taxon>
        <taxon>Campylobacter</taxon>
    </lineage>
</organism>
<dbReference type="InterPro" id="IPR041203">
    <property type="entry name" value="Bact_A2M_MG5"/>
</dbReference>
<dbReference type="InterPro" id="IPR051802">
    <property type="entry name" value="YfhM-like"/>
</dbReference>
<evidence type="ECO:0000259" key="2">
    <source>
        <dbReference type="SMART" id="SM01359"/>
    </source>
</evidence>
<dbReference type="InterPro" id="IPR041246">
    <property type="entry name" value="Bact_MG10"/>
</dbReference>
<evidence type="ECO:0000256" key="1">
    <source>
        <dbReference type="ARBA" id="ARBA00022729"/>
    </source>
</evidence>
<evidence type="ECO:0000313" key="3">
    <source>
        <dbReference type="EMBL" id="QCD44922.1"/>
    </source>
</evidence>
<name>A0A6G5QH13_9BACT</name>
<protein>
    <submittedName>
        <fullName evidence="3">Alpha-2-macroglobulin domain-containing protein</fullName>
    </submittedName>
</protein>
<dbReference type="CDD" id="cd02891">
    <property type="entry name" value="A2M_like"/>
    <property type="match status" value="1"/>
</dbReference>
<reference evidence="3 4" key="1">
    <citation type="submission" date="2016-07" db="EMBL/GenBank/DDBJ databases">
        <title>Comparative genomics of the Campylobacter concisus group.</title>
        <authorList>
            <person name="Miller W.G."/>
            <person name="Yee E."/>
            <person name="Chapman M.H."/>
            <person name="Huynh S."/>
            <person name="Bono J.L."/>
            <person name="On S.L.W."/>
            <person name="StLeger J."/>
            <person name="Foster G."/>
            <person name="Parker C.T."/>
        </authorList>
    </citation>
    <scope>NUCLEOTIDE SEQUENCE [LARGE SCALE GENOMIC DNA]</scope>
    <source>
        <strain evidence="3 4">CCUG 21559</strain>
    </source>
</reference>
<evidence type="ECO:0000313" key="4">
    <source>
        <dbReference type="Proteomes" id="UP000503264"/>
    </source>
</evidence>
<gene>
    <name evidence="3" type="ORF">CMUC_1148</name>
</gene>
<dbReference type="Pfam" id="PF17972">
    <property type="entry name" value="bMG5"/>
    <property type="match status" value="1"/>
</dbReference>
<dbReference type="SMART" id="SM01359">
    <property type="entry name" value="A2M_N_2"/>
    <property type="match status" value="1"/>
</dbReference>
<dbReference type="Pfam" id="PF07703">
    <property type="entry name" value="A2M_BRD"/>
    <property type="match status" value="1"/>
</dbReference>
<dbReference type="Proteomes" id="UP000503264">
    <property type="component" value="Chromosome"/>
</dbReference>
<sequence>MRLKRLILPVIIGINLFSFEFDGSIQSENPLVLEFGVTKPFASELVGKMSHEKLFSCTPSIDGISEYRQNSIIFYTKDLHAGMSYVCQSGTSKTQFSTNKFSVIDVRKIDDKKYIISFIDDVNLSDVISNLKVDNAKFTAQMASKTDVIISLENPIKSPTFSLPKDFKSSYGAKLLNEWKLNYKDTKNDEATFKNIKEAKTLVLADPITAGLDDGRLSIRLLLKDWINLDSAKKFIKIEGIDRFSLGEMTYIYGQNRELYPKDANYYIDIISDEFKPQTDYKVKILPGFGDEYLLVRDEKIFSVKTPDLPAFVNFINNQPYISSVGAIGIKSANVPNLKVVVEKLTDENYRYFLNFDNQNIQNYTKQIISKNYELDGAKNEILEHKIKLDFAGATDGVYLISAYYDKDKKVQKAVYLSDIAINAKVSKDELFVFANRLGENIMLANANVKIYDNKNHQISTGATNDEGVFIFKQKDIFKDVSSVVVSLGKEQNFLIINQNERLNERAFYPNKEANETINAYTYFASNIIRPTDAIKGVVYLKNDEFKPLKNMPIKLLIKDPQNKKINEFVTNSNDFGVLSFEQNLTSELTGRFSLDIIYASKVIKTEPFFVESFVPARIKNEIILSKTSVKNNEILPVKLQSTYLFGSPASGLVGNTEIAIFNDEYKNDEYKNFKFSDDTIKKITYKTSYKDTRLDKNGSAELLYPVFIEGNAQSTLSGVLTFNINDDGKNISSVKDFKIYPFDSIVGIKSDKNFINPDESVNFSTVVLDTTNFKSKNTTLKFDIKRVVWEYNMDERGYLKWFKNLENIDSFYKDLQNFEYKFSQSGEYVIVAQDPISNASASYDISVSGYNFSTLSPTKELSTAQIKLNAKTYKQGETLSADISSAIKEGLALITLEANGVKAYKLASIKNHSANVKFTIWENFNGGYINANIYRLADQANTPFRAYAKSYIKPNVEQKTMTLALDTPKFAKSNQKVKINIKVEPNADISLFAVDLGVLNITQQQSPNPLGFFTRQLNDGVFDYDIYSKLTGYIVSGKLLNFGGDMVMMAAMKTRLAEESSPVDSKNIKTFIKMARLKADENANATYELEIPEGLNSAIRVDVIATNDDKISSTSKVVTIKDDIILKPSVISYMLNGDDINATLRVINTTNEPKNISLSQSGKNINVTLNQTELSLEPMQSKSINLGLKPLNIGKANFEITAKSKDEIFISKTALDVVNPYPVSTYAKSLSIDKNKKISLPKGYEKVRIDASTQISSLLASASTELIHYPYGCSEQRSSRLLALLNAKTQNEIEEKDRLRFIEYGIYELLKMQKDSGVFGYWDETSYINAFASIYAADVLFELQKAGYKIDKTAQKRTIKGLKNLNFEDSTQALYATYVLSKYSSVDRSTLNRLYDSKEYTKSTLDRYLMASALKISGFEDEANSIIGNIKSSENLGIKNGQNFNSDMRDMAFILYLHASNFAKNSYSDELANNIISNIDALNSTQERAFALRALSEYFKNLKDEKGSFSLVYNGDKMEFFTPSIVNISPKDGRFEIVPSKSMFINISSKAYIPLEIKHKKEPKELDIYRTFVDKNGKEILLKNLKQNDVIFSKIELNSKSSVRNGVINEIVSPCLEPINETITNFNRTEQTQNTLNLEYQSIKDDRILSFYNLDKSGILYTPFRVVLSGKCSLGAVKTENMYNESQSDYDLSQKHFIVK</sequence>
<dbReference type="Pfam" id="PF11974">
    <property type="entry name" value="bMG3"/>
    <property type="match status" value="1"/>
</dbReference>
<accession>A0A6G5QH13</accession>
<proteinExistence type="predicted"/>
<dbReference type="InterPro" id="IPR021868">
    <property type="entry name" value="Alpha_2_Macroglob_MG3"/>
</dbReference>
<dbReference type="Pfam" id="PF17973">
    <property type="entry name" value="bMG10"/>
    <property type="match status" value="1"/>
</dbReference>
<dbReference type="EMBL" id="CP012542">
    <property type="protein sequence ID" value="QCD44922.1"/>
    <property type="molecule type" value="Genomic_DNA"/>
</dbReference>
<dbReference type="PANTHER" id="PTHR40094">
    <property type="entry name" value="ALPHA-2-MACROGLOBULIN HOMOLOG"/>
    <property type="match status" value="1"/>
</dbReference>
<dbReference type="Gene3D" id="1.50.10.20">
    <property type="match status" value="1"/>
</dbReference>
<dbReference type="SUPFAM" id="SSF48239">
    <property type="entry name" value="Terpenoid cyclases/Protein prenyltransferases"/>
    <property type="match status" value="1"/>
</dbReference>
<dbReference type="PANTHER" id="PTHR40094:SF1">
    <property type="entry name" value="UBIQUITIN DOMAIN-CONTAINING PROTEIN"/>
    <property type="match status" value="1"/>
</dbReference>
<dbReference type="RefSeq" id="WP_171993845.1">
    <property type="nucleotide sequence ID" value="NZ_CP012542.1"/>
</dbReference>
<keyword evidence="4" id="KW-1185">Reference proteome</keyword>
<dbReference type="InterPro" id="IPR008930">
    <property type="entry name" value="Terpenoid_cyclase/PrenylTrfase"/>
</dbReference>
<feature type="domain" description="Alpha-2-macroglobulin bait region" evidence="2">
    <location>
        <begin position="865"/>
        <end position="1002"/>
    </location>
</feature>
<keyword evidence="1" id="KW-0732">Signal</keyword>